<keyword evidence="1" id="KW-0812">Transmembrane</keyword>
<comment type="caution">
    <text evidence="2">The sequence shown here is derived from an EMBL/GenBank/DDBJ whole genome shotgun (WGS) entry which is preliminary data.</text>
</comment>
<protein>
    <submittedName>
        <fullName evidence="2">Uncharacterized protein</fullName>
    </submittedName>
</protein>
<dbReference type="Proteomes" id="UP001236507">
    <property type="component" value="Unassembled WGS sequence"/>
</dbReference>
<dbReference type="RefSeq" id="WP_283344335.1">
    <property type="nucleotide sequence ID" value="NZ_JASHIF010000008.1"/>
</dbReference>
<evidence type="ECO:0000256" key="1">
    <source>
        <dbReference type="SAM" id="Phobius"/>
    </source>
</evidence>
<keyword evidence="3" id="KW-1185">Reference proteome</keyword>
<proteinExistence type="predicted"/>
<evidence type="ECO:0000313" key="3">
    <source>
        <dbReference type="Proteomes" id="UP001236507"/>
    </source>
</evidence>
<keyword evidence="1" id="KW-1133">Transmembrane helix</keyword>
<keyword evidence="1" id="KW-0472">Membrane</keyword>
<gene>
    <name evidence="2" type="ORF">QM524_09175</name>
</gene>
<name>A0ABT6Y8D8_9BACT</name>
<evidence type="ECO:0000313" key="2">
    <source>
        <dbReference type="EMBL" id="MDI9859378.1"/>
    </source>
</evidence>
<accession>A0ABT6Y8D8</accession>
<reference evidence="2 3" key="1">
    <citation type="submission" date="2023-05" db="EMBL/GenBank/DDBJ databases">
        <title>Novel species of genus Flectobacillus isolated from stream in China.</title>
        <authorList>
            <person name="Lu H."/>
        </authorList>
    </citation>
    <scope>NUCLEOTIDE SEQUENCE [LARGE SCALE GENOMIC DNA]</scope>
    <source>
        <strain evidence="2 3">KCTC 42575</strain>
    </source>
</reference>
<dbReference type="EMBL" id="JASHIF010000008">
    <property type="protein sequence ID" value="MDI9859378.1"/>
    <property type="molecule type" value="Genomic_DNA"/>
</dbReference>
<organism evidence="2 3">
    <name type="scientific">Flectobacillus roseus</name>
    <dbReference type="NCBI Taxonomy" id="502259"/>
    <lineage>
        <taxon>Bacteria</taxon>
        <taxon>Pseudomonadati</taxon>
        <taxon>Bacteroidota</taxon>
        <taxon>Cytophagia</taxon>
        <taxon>Cytophagales</taxon>
        <taxon>Flectobacillaceae</taxon>
        <taxon>Flectobacillus</taxon>
    </lineage>
</organism>
<sequence length="278" mass="32655">MKSNQPQNFTLKRNITYGLLIMLLVCGLYLGLRFAFGLFTPFNCWTAGQDIRSGKIQIVEIGEIPLNFDQKQKLANSYGFNFHLFGCDVTRDIINGTEYYNKQMVDHLERKFGSGWWTKFQNKLESIDKKSTKLQNPIPKKLQYKSLSDVIADTTYNTWVELKDSSASLAIHFMQKKTLTISYSSECWLMFPYKLDDTKILVYWDKNIDTKYNDFDILKAIDKIDKKYIGKTFMILELDNDTTLKATYPIPNLIRKIKSSRKERTFFPKKYNLVDYYI</sequence>
<feature type="transmembrane region" description="Helical" evidence="1">
    <location>
        <begin position="15"/>
        <end position="36"/>
    </location>
</feature>